<dbReference type="OrthoDB" id="385412at2157"/>
<dbReference type="eggNOG" id="arCOG01191">
    <property type="taxonomic scope" value="Archaea"/>
</dbReference>
<dbReference type="GeneID" id="9234124"/>
<dbReference type="RefSeq" id="WP_013143146.1">
    <property type="nucleotide sequence ID" value="NC_014205.1"/>
</dbReference>
<evidence type="ECO:0000313" key="2">
    <source>
        <dbReference type="EMBL" id="ADI31948.1"/>
    </source>
</evidence>
<sequence>MLREEVYWWLELAKRDLERAKRAIEYDDRVSMVFWSQQAVEKALKALALAVKRDIPKTHNIRRLKEFIGLDLGLSSELWEKAYELTQYYYISLYPDIVEGVPDQVISSKTGREAVEIAEKIVEAVMNEVKRIVKGKS</sequence>
<organism evidence="2 3">
    <name type="scientific">Staphylothermus hellenicus (strain DSM 12710 / JCM 10830 / BK20S6-10-b1 / P8)</name>
    <dbReference type="NCBI Taxonomy" id="591019"/>
    <lineage>
        <taxon>Archaea</taxon>
        <taxon>Thermoproteota</taxon>
        <taxon>Thermoprotei</taxon>
        <taxon>Desulfurococcales</taxon>
        <taxon>Desulfurococcaceae</taxon>
        <taxon>Staphylothermus</taxon>
    </lineage>
</organism>
<gene>
    <name evidence="2" type="ordered locus">Shell_0835</name>
</gene>
<proteinExistence type="predicted"/>
<dbReference type="Pfam" id="PF05168">
    <property type="entry name" value="HEPN"/>
    <property type="match status" value="1"/>
</dbReference>
<dbReference type="HOGENOM" id="CLU_123170_2_2_2"/>
<dbReference type="Gene3D" id="1.20.120.330">
    <property type="entry name" value="Nucleotidyltransferases domain 2"/>
    <property type="match status" value="1"/>
</dbReference>
<dbReference type="AlphaFoldDB" id="D7D852"/>
<protein>
    <submittedName>
        <fullName evidence="2">HEPN domain protein</fullName>
    </submittedName>
</protein>
<feature type="domain" description="HEPN" evidence="1">
    <location>
        <begin position="10"/>
        <end position="121"/>
    </location>
</feature>
<dbReference type="SUPFAM" id="SSF81593">
    <property type="entry name" value="Nucleotidyltransferase substrate binding subunit/domain"/>
    <property type="match status" value="1"/>
</dbReference>
<reference evidence="2 3" key="2">
    <citation type="journal article" date="2011" name="Stand. Genomic Sci.">
        <title>Complete genome sequence of Staphylothermus hellenicus P8.</title>
        <authorList>
            <person name="Anderson I."/>
            <person name="Wirth R."/>
            <person name="Lucas S."/>
            <person name="Copeland A."/>
            <person name="Lapidus A."/>
            <person name="Cheng J.F."/>
            <person name="Goodwin L."/>
            <person name="Pitluck S."/>
            <person name="Davenport K."/>
            <person name="Detter J.C."/>
            <person name="Han C."/>
            <person name="Tapia R."/>
            <person name="Land M."/>
            <person name="Hauser L."/>
            <person name="Pati A."/>
            <person name="Mikhailova N."/>
            <person name="Woyke T."/>
            <person name="Klenk H.P."/>
            <person name="Kyrpides N."/>
            <person name="Ivanova N."/>
        </authorList>
    </citation>
    <scope>NUCLEOTIDE SEQUENCE [LARGE SCALE GENOMIC DNA]</scope>
    <source>
        <strain evidence="3">DSM 12710 / JCM 10830 / BK20S6-10-b1 / P8</strain>
    </source>
</reference>
<evidence type="ECO:0000313" key="3">
    <source>
        <dbReference type="Proteomes" id="UP000002573"/>
    </source>
</evidence>
<dbReference type="STRING" id="591019.Shell_0835"/>
<dbReference type="SMART" id="SM00748">
    <property type="entry name" value="HEPN"/>
    <property type="match status" value="1"/>
</dbReference>
<dbReference type="KEGG" id="shc:Shell_0835"/>
<keyword evidence="3" id="KW-1185">Reference proteome</keyword>
<reference evidence="3" key="1">
    <citation type="submission" date="2010-05" db="EMBL/GenBank/DDBJ databases">
        <title>Complete sequence of Staphylothermus hellenicus DSM 12710.</title>
        <authorList>
            <consortium name="US DOE Joint Genome Institute"/>
            <person name="Lucas S."/>
            <person name="Copeland A."/>
            <person name="Lapidus A."/>
            <person name="Cheng J.-F."/>
            <person name="Bruce D."/>
            <person name="Goodwin L."/>
            <person name="Pitluck S."/>
            <person name="Davenport K."/>
            <person name="Detter J.C."/>
            <person name="Han C."/>
            <person name="Tapia R."/>
            <person name="Larimer F."/>
            <person name="Land M."/>
            <person name="Hauser L."/>
            <person name="Kyrpides N."/>
            <person name="Mikhailova N."/>
            <person name="Anderson I.J."/>
            <person name="Woyke T."/>
        </authorList>
    </citation>
    <scope>NUCLEOTIDE SEQUENCE [LARGE SCALE GENOMIC DNA]</scope>
    <source>
        <strain evidence="3">DSM 12710 / JCM 10830 / BK20S6-10-b1 / P8</strain>
    </source>
</reference>
<dbReference type="Proteomes" id="UP000002573">
    <property type="component" value="Chromosome"/>
</dbReference>
<dbReference type="EMBL" id="CP002051">
    <property type="protein sequence ID" value="ADI31948.1"/>
    <property type="molecule type" value="Genomic_DNA"/>
</dbReference>
<dbReference type="PROSITE" id="PS50910">
    <property type="entry name" value="HEPN"/>
    <property type="match status" value="1"/>
</dbReference>
<dbReference type="InterPro" id="IPR007842">
    <property type="entry name" value="HEPN_dom"/>
</dbReference>
<accession>D7D852</accession>
<name>D7D852_STAHD</name>
<evidence type="ECO:0000259" key="1">
    <source>
        <dbReference type="PROSITE" id="PS50910"/>
    </source>
</evidence>